<reference evidence="2 3" key="1">
    <citation type="submission" date="2018-06" db="EMBL/GenBank/DDBJ databases">
        <title>Genomic Encyclopedia of Type Strains, Phase III (KMG-III): the genomes of soil and plant-associated and newly described type strains.</title>
        <authorList>
            <person name="Whitman W."/>
        </authorList>
    </citation>
    <scope>NUCLEOTIDE SEQUENCE [LARGE SCALE GENOMIC DNA]</scope>
    <source>
        <strain evidence="2 3">CGMCC 1.12504</strain>
    </source>
</reference>
<evidence type="ECO:0000313" key="3">
    <source>
        <dbReference type="Proteomes" id="UP000249518"/>
    </source>
</evidence>
<dbReference type="Gene3D" id="2.60.40.3620">
    <property type="match status" value="2"/>
</dbReference>
<evidence type="ECO:0000259" key="1">
    <source>
        <dbReference type="Pfam" id="PF14292"/>
    </source>
</evidence>
<dbReference type="EMBL" id="QLSV01000002">
    <property type="protein sequence ID" value="RAR50298.1"/>
    <property type="molecule type" value="Genomic_DNA"/>
</dbReference>
<name>A0A328X4M6_9FLAO</name>
<feature type="domain" description="SusE outer membrane protein" evidence="1">
    <location>
        <begin position="22"/>
        <end position="125"/>
    </location>
</feature>
<dbReference type="AlphaFoldDB" id="A0A328X4M6"/>
<dbReference type="OrthoDB" id="975117at2"/>
<accession>A0A328X4M6</accession>
<protein>
    <submittedName>
        <fullName evidence="2">SusE-like outer membrane protein</fullName>
    </submittedName>
</protein>
<keyword evidence="3" id="KW-1185">Reference proteome</keyword>
<dbReference type="RefSeq" id="WP_112084854.1">
    <property type="nucleotide sequence ID" value="NZ_QLSV01000002.1"/>
</dbReference>
<organism evidence="2 3">
    <name type="scientific">Flavobacterium lacus</name>
    <dbReference type="NCBI Taxonomy" id="1353778"/>
    <lineage>
        <taxon>Bacteria</taxon>
        <taxon>Pseudomonadati</taxon>
        <taxon>Bacteroidota</taxon>
        <taxon>Flavobacteriia</taxon>
        <taxon>Flavobacteriales</taxon>
        <taxon>Flavobacteriaceae</taxon>
        <taxon>Flavobacterium</taxon>
    </lineage>
</organism>
<evidence type="ECO:0000313" key="2">
    <source>
        <dbReference type="EMBL" id="RAR50298.1"/>
    </source>
</evidence>
<proteinExistence type="predicted"/>
<dbReference type="InterPro" id="IPR025970">
    <property type="entry name" value="SusE"/>
</dbReference>
<comment type="caution">
    <text evidence="2">The sequence shown here is derived from an EMBL/GenBank/DDBJ whole genome shotgun (WGS) entry which is preliminary data.</text>
</comment>
<dbReference type="Proteomes" id="UP000249518">
    <property type="component" value="Unassembled WGS sequence"/>
</dbReference>
<dbReference type="Pfam" id="PF14292">
    <property type="entry name" value="SusE"/>
    <property type="match status" value="1"/>
</dbReference>
<sequence>MKNTFKLLFTAILISGLWSCEDEQELIFSNPPASFEIVTPLDGSVFLEPDRAGDIALTVTWNDADFGDAIIANYDVEISLPNAEFASPIVAGNTTNNFVTWTVEELNGAATLAGVEPFTDTPQDISIRVKAYLGTNQSEIVYSNVITVGVTTYTTETPLLYVVGNFLAAGGYGNDWTPSSAVPLASSGFGETDFEGYVFFNAASFEYKFLPTNVSFDGDYGDDGNFSGTLVQEGEVNCTGTGAGYYRVQADTDLLTYLITPTAWGIVGAATPGGWDNSTALTYNSTSKKWEGTVVMTAGGYKFRANNAWTVNLGGSTDSLTYNGPDLILDASGTYLVKLDLSNPRAYSYELIAQ</sequence>
<gene>
    <name evidence="2" type="ORF">B0I10_10294</name>
</gene>